<reference evidence="1 2" key="1">
    <citation type="submission" date="2017-04" db="EMBL/GenBank/DDBJ databases">
        <title>Presence of VIM-2 positive Pseudomonas species in chickens and their surrounding environment.</title>
        <authorList>
            <person name="Zhang R."/>
        </authorList>
    </citation>
    <scope>NUCLEOTIDE SEQUENCE [LARGE SCALE GENOMIC DNA]</scope>
    <source>
        <strain evidence="1 2">DZ-C18</strain>
    </source>
</reference>
<gene>
    <name evidence="1" type="ORF">B7H17_18220</name>
</gene>
<dbReference type="Pfam" id="PF11390">
    <property type="entry name" value="FdsD"/>
    <property type="match status" value="1"/>
</dbReference>
<dbReference type="OrthoDB" id="8527650at2"/>
<dbReference type="AlphaFoldDB" id="A0A1X0ZSC5"/>
<protein>
    <submittedName>
        <fullName evidence="1">Formate dehydrogenase</fullName>
    </submittedName>
</protein>
<evidence type="ECO:0000313" key="2">
    <source>
        <dbReference type="Proteomes" id="UP000193675"/>
    </source>
</evidence>
<proteinExistence type="predicted"/>
<sequence>MSSGHESLVKMANQIAQYFVSEPDRALAVEGVRQHIQSFWTPAMRRQLGEWSQANPQAELHPLVREALA</sequence>
<dbReference type="InterPro" id="IPR021074">
    <property type="entry name" value="Formate_DH_dsu"/>
</dbReference>
<dbReference type="EMBL" id="NBWC01000029">
    <property type="protein sequence ID" value="ORL62363.1"/>
    <property type="molecule type" value="Genomic_DNA"/>
</dbReference>
<name>A0A1X0ZSC5_PSEPU</name>
<evidence type="ECO:0000313" key="1">
    <source>
        <dbReference type="EMBL" id="ORL62363.1"/>
    </source>
</evidence>
<comment type="caution">
    <text evidence="1">The sequence shown here is derived from an EMBL/GenBank/DDBJ whole genome shotgun (WGS) entry which is preliminary data.</text>
</comment>
<accession>A0A1X0ZSC5</accession>
<dbReference type="RefSeq" id="WP_084858110.1">
    <property type="nucleotide sequence ID" value="NZ_JAOTEI010000112.1"/>
</dbReference>
<organism evidence="1 2">
    <name type="scientific">Pseudomonas putida</name>
    <name type="common">Arthrobacter siderocapsulatus</name>
    <dbReference type="NCBI Taxonomy" id="303"/>
    <lineage>
        <taxon>Bacteria</taxon>
        <taxon>Pseudomonadati</taxon>
        <taxon>Pseudomonadota</taxon>
        <taxon>Gammaproteobacteria</taxon>
        <taxon>Pseudomonadales</taxon>
        <taxon>Pseudomonadaceae</taxon>
        <taxon>Pseudomonas</taxon>
    </lineage>
</organism>
<dbReference type="Proteomes" id="UP000193675">
    <property type="component" value="Unassembled WGS sequence"/>
</dbReference>